<sequence>MSRKEDTERACFTFTWTLENVSYCWQKKGERIGSPVFAVNMAEKTKWRLWLYPRGYRSRSCVGIFLERNAGCGGEDVVEIDYELALLATDGSILRSSNSNGRSFRKDQVFGYDKFTPRGVVFLEERLLFLPRDVLTTRCKIWKTCGDVPESGECSARTCIGIERRFFAWNVGDFSTLEPETKRTYTIESVSNEEMLMCLDLYLGGGLNCEELIHFEVTCVDRKIKYSTVQLFLLDAVGNKLKCYQDEFWFDTYGATKPFTLLCTKNWITAKKNLYLSDDVLRLQGECTFSKGVVLEEITKVQHGSASARSSTILSLDDVNESSVSFQDFAENFKSLYRDGFLSDVKLVTKTETFPAHKFVLSAHSPVFKAMFSNDMKENASDRVVIEELSDDTIRSMLLYAYTSVVEDLDWENACELYAAADKYEMLALKKKCSTFLETNLSVANACDLLLLSSLHQDEDLTSVARDFILEHDKEIINSEDWEHLMETHTKLAADVMRLKFKN</sequence>
<dbReference type="GO" id="GO:0030163">
    <property type="term" value="P:protein catabolic process"/>
    <property type="evidence" value="ECO:0007669"/>
    <property type="project" value="UniProtKB-ARBA"/>
</dbReference>
<evidence type="ECO:0000259" key="1">
    <source>
        <dbReference type="PROSITE" id="PS50097"/>
    </source>
</evidence>
<organism evidence="3 4">
    <name type="scientific">Araneus ventricosus</name>
    <name type="common">Orbweaver spider</name>
    <name type="synonym">Epeira ventricosa</name>
    <dbReference type="NCBI Taxonomy" id="182803"/>
    <lineage>
        <taxon>Eukaryota</taxon>
        <taxon>Metazoa</taxon>
        <taxon>Ecdysozoa</taxon>
        <taxon>Arthropoda</taxon>
        <taxon>Chelicerata</taxon>
        <taxon>Arachnida</taxon>
        <taxon>Araneae</taxon>
        <taxon>Araneomorphae</taxon>
        <taxon>Entelegynae</taxon>
        <taxon>Araneoidea</taxon>
        <taxon>Araneidae</taxon>
        <taxon>Araneus</taxon>
    </lineage>
</organism>
<evidence type="ECO:0000313" key="3">
    <source>
        <dbReference type="EMBL" id="GBN03065.1"/>
    </source>
</evidence>
<dbReference type="AlphaFoldDB" id="A0A4Y2KL28"/>
<dbReference type="Pfam" id="PF22486">
    <property type="entry name" value="MATH_2"/>
    <property type="match status" value="1"/>
</dbReference>
<dbReference type="PROSITE" id="PS50097">
    <property type="entry name" value="BTB"/>
    <property type="match status" value="1"/>
</dbReference>
<dbReference type="InterPro" id="IPR002083">
    <property type="entry name" value="MATH/TRAF_dom"/>
</dbReference>
<protein>
    <submittedName>
        <fullName evidence="3">Speckle-type POZ protein</fullName>
    </submittedName>
</protein>
<dbReference type="OrthoDB" id="6359816at2759"/>
<dbReference type="SMART" id="SM00225">
    <property type="entry name" value="BTB"/>
    <property type="match status" value="1"/>
</dbReference>
<feature type="domain" description="MATH" evidence="2">
    <location>
        <begin position="11"/>
        <end position="141"/>
    </location>
</feature>
<dbReference type="Gene3D" id="1.25.40.420">
    <property type="match status" value="1"/>
</dbReference>
<dbReference type="Gene3D" id="2.60.210.10">
    <property type="entry name" value="Apoptosis, Tumor Necrosis Factor Receptor Associated Protein 2, Chain A"/>
    <property type="match status" value="1"/>
</dbReference>
<gene>
    <name evidence="3" type="primary">spop_24</name>
    <name evidence="3" type="ORF">AVEN_57568_1</name>
</gene>
<feature type="domain" description="BTB" evidence="1">
    <location>
        <begin position="343"/>
        <end position="410"/>
    </location>
</feature>
<dbReference type="InterPro" id="IPR000210">
    <property type="entry name" value="BTB/POZ_dom"/>
</dbReference>
<reference evidence="3 4" key="1">
    <citation type="journal article" date="2019" name="Sci. Rep.">
        <title>Orb-weaving spider Araneus ventricosus genome elucidates the spidroin gene catalogue.</title>
        <authorList>
            <person name="Kono N."/>
            <person name="Nakamura H."/>
            <person name="Ohtoshi R."/>
            <person name="Moran D.A.P."/>
            <person name="Shinohara A."/>
            <person name="Yoshida Y."/>
            <person name="Fujiwara M."/>
            <person name="Mori M."/>
            <person name="Tomita M."/>
            <person name="Arakawa K."/>
        </authorList>
    </citation>
    <scope>NUCLEOTIDE SEQUENCE [LARGE SCALE GENOMIC DNA]</scope>
</reference>
<evidence type="ECO:0000259" key="2">
    <source>
        <dbReference type="PROSITE" id="PS50144"/>
    </source>
</evidence>
<dbReference type="EMBL" id="BGPR01004762">
    <property type="protein sequence ID" value="GBN03065.1"/>
    <property type="molecule type" value="Genomic_DNA"/>
</dbReference>
<dbReference type="Gene3D" id="3.30.710.10">
    <property type="entry name" value="Potassium Channel Kv1.1, Chain A"/>
    <property type="match status" value="1"/>
</dbReference>
<dbReference type="Proteomes" id="UP000499080">
    <property type="component" value="Unassembled WGS sequence"/>
</dbReference>
<dbReference type="InterPro" id="IPR008974">
    <property type="entry name" value="TRAF-like"/>
</dbReference>
<dbReference type="Pfam" id="PF00651">
    <property type="entry name" value="BTB"/>
    <property type="match status" value="1"/>
</dbReference>
<dbReference type="CDD" id="cd18186">
    <property type="entry name" value="BTB_POZ_ZBTB_KLHL-like"/>
    <property type="match status" value="1"/>
</dbReference>
<keyword evidence="4" id="KW-1185">Reference proteome</keyword>
<dbReference type="SUPFAM" id="SSF54695">
    <property type="entry name" value="POZ domain"/>
    <property type="match status" value="1"/>
</dbReference>
<dbReference type="PANTHER" id="PTHR24413">
    <property type="entry name" value="SPECKLE-TYPE POZ PROTEIN"/>
    <property type="match status" value="1"/>
</dbReference>
<accession>A0A4Y2KL28</accession>
<dbReference type="SUPFAM" id="SSF49599">
    <property type="entry name" value="TRAF domain-like"/>
    <property type="match status" value="1"/>
</dbReference>
<dbReference type="InterPro" id="IPR011333">
    <property type="entry name" value="SKP1/BTB/POZ_sf"/>
</dbReference>
<proteinExistence type="predicted"/>
<dbReference type="PROSITE" id="PS50144">
    <property type="entry name" value="MATH"/>
    <property type="match status" value="1"/>
</dbReference>
<name>A0A4Y2KL28_ARAVE</name>
<comment type="caution">
    <text evidence="3">The sequence shown here is derived from an EMBL/GenBank/DDBJ whole genome shotgun (WGS) entry which is preliminary data.</text>
</comment>
<evidence type="ECO:0000313" key="4">
    <source>
        <dbReference type="Proteomes" id="UP000499080"/>
    </source>
</evidence>